<dbReference type="InterPro" id="IPR019734">
    <property type="entry name" value="TPR_rpt"/>
</dbReference>
<gene>
    <name evidence="2" type="ORF">H8K47_00400</name>
</gene>
<accession>A0A923HZS4</accession>
<dbReference type="InterPro" id="IPR011990">
    <property type="entry name" value="TPR-like_helical_dom_sf"/>
</dbReference>
<keyword evidence="3" id="KW-1185">Reference proteome</keyword>
<protein>
    <recommendedName>
        <fullName evidence="4">Tetratricopeptide repeat protein</fullName>
    </recommendedName>
</protein>
<evidence type="ECO:0008006" key="4">
    <source>
        <dbReference type="Google" id="ProtNLM"/>
    </source>
</evidence>
<dbReference type="Pfam" id="PF13174">
    <property type="entry name" value="TPR_6"/>
    <property type="match status" value="1"/>
</dbReference>
<feature type="chain" id="PRO_5037312338" description="Tetratricopeptide repeat protein" evidence="1">
    <location>
        <begin position="20"/>
        <end position="422"/>
    </location>
</feature>
<comment type="caution">
    <text evidence="2">The sequence shown here is derived from an EMBL/GenBank/DDBJ whole genome shotgun (WGS) entry which is preliminary data.</text>
</comment>
<dbReference type="EMBL" id="JACOGG010000001">
    <property type="protein sequence ID" value="MBC3933805.1"/>
    <property type="molecule type" value="Genomic_DNA"/>
</dbReference>
<evidence type="ECO:0000313" key="3">
    <source>
        <dbReference type="Proteomes" id="UP000612361"/>
    </source>
</evidence>
<dbReference type="RefSeq" id="WP_186879458.1">
    <property type="nucleotide sequence ID" value="NZ_JACOGG010000001.1"/>
</dbReference>
<evidence type="ECO:0000313" key="2">
    <source>
        <dbReference type="EMBL" id="MBC3933805.1"/>
    </source>
</evidence>
<feature type="signal peptide" evidence="1">
    <location>
        <begin position="1"/>
        <end position="19"/>
    </location>
</feature>
<proteinExistence type="predicted"/>
<keyword evidence="1" id="KW-0732">Signal</keyword>
<dbReference type="Gene3D" id="1.25.40.10">
    <property type="entry name" value="Tetratricopeptide repeat domain"/>
    <property type="match status" value="1"/>
</dbReference>
<dbReference type="Proteomes" id="UP000612361">
    <property type="component" value="Unassembled WGS sequence"/>
</dbReference>
<dbReference type="SUPFAM" id="SSF48452">
    <property type="entry name" value="TPR-like"/>
    <property type="match status" value="1"/>
</dbReference>
<reference evidence="2" key="1">
    <citation type="submission" date="2020-08" db="EMBL/GenBank/DDBJ databases">
        <title>Novel species isolated from subtropical streams in China.</title>
        <authorList>
            <person name="Lu H."/>
        </authorList>
    </citation>
    <scope>NUCLEOTIDE SEQUENCE</scope>
    <source>
        <strain evidence="2">CY7W</strain>
    </source>
</reference>
<organism evidence="2 3">
    <name type="scientific">Undibacterium rugosum</name>
    <dbReference type="NCBI Taxonomy" id="2762291"/>
    <lineage>
        <taxon>Bacteria</taxon>
        <taxon>Pseudomonadati</taxon>
        <taxon>Pseudomonadota</taxon>
        <taxon>Betaproteobacteria</taxon>
        <taxon>Burkholderiales</taxon>
        <taxon>Oxalobacteraceae</taxon>
        <taxon>Undibacterium</taxon>
    </lineage>
</organism>
<name>A0A923HZS4_9BURK</name>
<evidence type="ECO:0000256" key="1">
    <source>
        <dbReference type="SAM" id="SignalP"/>
    </source>
</evidence>
<sequence length="422" mass="46579">MKKTSFLFAAMLVAAIGSGFNPVSISSVHARADESAEKPKNTVRKEFGVALPDIQKLLDEKQYPQAMEKIAVLDAMDKKTPYEEFALHRMRAIVASSTNNTPLLAASFSAMIDSEFLKDNEKLRLMEGLAGTFYNEKKYDEAIQWANRMLAKDPANLQTHNLIAKAYYLKQDYPASIKKINEILALDDAAKRAPTEESLRLLASCYQHLKDNAGYTTVLERMVAHYPTREYWGDMIYRTEHKAGFSDRLRLDLYRLMIATGNMDDAGQYVEMAELALLAGLPAEAKTAMDAGYAANLLGTGKEGAKHKQLRDRVNKQATEDLKTLDAGEASAKTAKTGTGLVNIGYNYVINGQADKGIPLMEQGIAKGGLKSVDEAKLHLGMAYLKSGNRDKAKEVFQSLQGNDGAADIGRLWLLVRPQADK</sequence>
<dbReference type="AlphaFoldDB" id="A0A923HZS4"/>